<keyword evidence="2" id="KW-0808">Transferase</keyword>
<dbReference type="KEGG" id="sman:C12CBH8_04940"/>
<evidence type="ECO:0000259" key="1">
    <source>
        <dbReference type="Pfam" id="PF05175"/>
    </source>
</evidence>
<dbReference type="InterPro" id="IPR002052">
    <property type="entry name" value="DNA_methylase_N6_adenine_CS"/>
</dbReference>
<dbReference type="Gene3D" id="3.40.50.150">
    <property type="entry name" value="Vaccinia Virus protein VP39"/>
    <property type="match status" value="1"/>
</dbReference>
<dbReference type="RefSeq" id="WP_215533468.1">
    <property type="nucleotide sequence ID" value="NZ_AP023321.1"/>
</dbReference>
<sequence length="246" mass="27763">MEKPIERWESLGKDIGLFVSKRHTFGMDAVILARFAAPRKRDVACDLGAGCGIISFLWALGNGPARIDGVEMQQDGVELMIRSVDVNRLGHRIRPICADLRRYRPGQVYDLVACNPPYFKESAGTVSAEQGRRTARFEEAATLEDVVRCAAGILKDRGRFCMVHRPERLCDCMVAMREAGLEPKRIQLVHQRADKPPILLLAEGRKRCRPGMAVEPPLVLVGQDGRFTEEYRRMYDEQGESQWQGH</sequence>
<dbReference type="PROSITE" id="PS00092">
    <property type="entry name" value="N6_MTASE"/>
    <property type="match status" value="1"/>
</dbReference>
<evidence type="ECO:0000313" key="2">
    <source>
        <dbReference type="EMBL" id="BCI59855.1"/>
    </source>
</evidence>
<dbReference type="Proteomes" id="UP000593890">
    <property type="component" value="Chromosome"/>
</dbReference>
<proteinExistence type="predicted"/>
<gene>
    <name evidence="2" type="ORF">C12CBH8_04940</name>
</gene>
<dbReference type="AlphaFoldDB" id="A0A7I8D1I9"/>
<dbReference type="GO" id="GO:0008757">
    <property type="term" value="F:S-adenosylmethionine-dependent methyltransferase activity"/>
    <property type="evidence" value="ECO:0007669"/>
    <property type="project" value="UniProtKB-ARBA"/>
</dbReference>
<keyword evidence="3" id="KW-1185">Reference proteome</keyword>
<dbReference type="SUPFAM" id="SSF53335">
    <property type="entry name" value="S-adenosyl-L-methionine-dependent methyltransferases"/>
    <property type="match status" value="1"/>
</dbReference>
<keyword evidence="2" id="KW-0489">Methyltransferase</keyword>
<dbReference type="GO" id="GO:0032259">
    <property type="term" value="P:methylation"/>
    <property type="evidence" value="ECO:0007669"/>
    <property type="project" value="UniProtKB-KW"/>
</dbReference>
<dbReference type="EMBL" id="AP023321">
    <property type="protein sequence ID" value="BCI59855.1"/>
    <property type="molecule type" value="Genomic_DNA"/>
</dbReference>
<dbReference type="CDD" id="cd02440">
    <property type="entry name" value="AdoMet_MTases"/>
    <property type="match status" value="1"/>
</dbReference>
<organism evidence="2 3">
    <name type="scientific">Solibaculum mannosilyticum</name>
    <dbReference type="NCBI Taxonomy" id="2780922"/>
    <lineage>
        <taxon>Bacteria</taxon>
        <taxon>Bacillati</taxon>
        <taxon>Bacillota</taxon>
        <taxon>Clostridia</taxon>
        <taxon>Eubacteriales</taxon>
        <taxon>Oscillospiraceae</taxon>
        <taxon>Solibaculum</taxon>
    </lineage>
</organism>
<dbReference type="InterPro" id="IPR050210">
    <property type="entry name" value="tRNA_Adenine-N(6)_MTase"/>
</dbReference>
<feature type="domain" description="Methyltransferase small" evidence="1">
    <location>
        <begin position="17"/>
        <end position="126"/>
    </location>
</feature>
<dbReference type="InterPro" id="IPR007848">
    <property type="entry name" value="Small_mtfrase_dom"/>
</dbReference>
<dbReference type="InterPro" id="IPR029063">
    <property type="entry name" value="SAM-dependent_MTases_sf"/>
</dbReference>
<dbReference type="PANTHER" id="PTHR47739">
    <property type="entry name" value="TRNA1(VAL) (ADENINE(37)-N6)-METHYLTRANSFERASE"/>
    <property type="match status" value="1"/>
</dbReference>
<evidence type="ECO:0000313" key="3">
    <source>
        <dbReference type="Proteomes" id="UP000593890"/>
    </source>
</evidence>
<name>A0A7I8D1I9_9FIRM</name>
<dbReference type="GO" id="GO:0003676">
    <property type="term" value="F:nucleic acid binding"/>
    <property type="evidence" value="ECO:0007669"/>
    <property type="project" value="InterPro"/>
</dbReference>
<reference evidence="3" key="1">
    <citation type="submission" date="2020-07" db="EMBL/GenBank/DDBJ databases">
        <title>Complete genome sequencing of Clostridia bacterium strain 12CBH8.</title>
        <authorList>
            <person name="Sakamoto M."/>
            <person name="Murakami T."/>
            <person name="Mori H."/>
        </authorList>
    </citation>
    <scope>NUCLEOTIDE SEQUENCE [LARGE SCALE GENOMIC DNA]</scope>
    <source>
        <strain evidence="3">12CBH8</strain>
    </source>
</reference>
<accession>A0A7I8D1I9</accession>
<dbReference type="PANTHER" id="PTHR47739:SF1">
    <property type="entry name" value="TRNA1(VAL) (ADENINE(37)-N6)-METHYLTRANSFERASE"/>
    <property type="match status" value="1"/>
</dbReference>
<dbReference type="Pfam" id="PF05175">
    <property type="entry name" value="MTS"/>
    <property type="match status" value="1"/>
</dbReference>
<protein>
    <submittedName>
        <fullName evidence="2">SAM-dependent methyltransferase</fullName>
    </submittedName>
</protein>
<dbReference type="GO" id="GO:0008170">
    <property type="term" value="F:N-methyltransferase activity"/>
    <property type="evidence" value="ECO:0007669"/>
    <property type="project" value="UniProtKB-ARBA"/>
</dbReference>